<organism evidence="1 2">
    <name type="scientific">Linum tenue</name>
    <dbReference type="NCBI Taxonomy" id="586396"/>
    <lineage>
        <taxon>Eukaryota</taxon>
        <taxon>Viridiplantae</taxon>
        <taxon>Streptophyta</taxon>
        <taxon>Embryophyta</taxon>
        <taxon>Tracheophyta</taxon>
        <taxon>Spermatophyta</taxon>
        <taxon>Magnoliopsida</taxon>
        <taxon>eudicotyledons</taxon>
        <taxon>Gunneridae</taxon>
        <taxon>Pentapetalae</taxon>
        <taxon>rosids</taxon>
        <taxon>fabids</taxon>
        <taxon>Malpighiales</taxon>
        <taxon>Linaceae</taxon>
        <taxon>Linum</taxon>
    </lineage>
</organism>
<comment type="caution">
    <text evidence="1">The sequence shown here is derived from an EMBL/GenBank/DDBJ whole genome shotgun (WGS) entry which is preliminary data.</text>
</comment>
<gene>
    <name evidence="1" type="ORF">LITE_LOCUS7086</name>
</gene>
<dbReference type="Proteomes" id="UP001154282">
    <property type="component" value="Unassembled WGS sequence"/>
</dbReference>
<proteinExistence type="predicted"/>
<name>A0AAV0I108_9ROSI</name>
<evidence type="ECO:0000313" key="2">
    <source>
        <dbReference type="Proteomes" id="UP001154282"/>
    </source>
</evidence>
<evidence type="ECO:0000313" key="1">
    <source>
        <dbReference type="EMBL" id="CAI0391257.1"/>
    </source>
</evidence>
<dbReference type="AlphaFoldDB" id="A0AAV0I108"/>
<reference evidence="1" key="1">
    <citation type="submission" date="2022-08" db="EMBL/GenBank/DDBJ databases">
        <authorList>
            <person name="Gutierrez-Valencia J."/>
        </authorList>
    </citation>
    <scope>NUCLEOTIDE SEQUENCE</scope>
</reference>
<protein>
    <submittedName>
        <fullName evidence="1">Uncharacterized protein</fullName>
    </submittedName>
</protein>
<accession>A0AAV0I108</accession>
<dbReference type="EMBL" id="CAMGYJ010000003">
    <property type="protein sequence ID" value="CAI0391257.1"/>
    <property type="molecule type" value="Genomic_DNA"/>
</dbReference>
<keyword evidence="2" id="KW-1185">Reference proteome</keyword>
<sequence>MIQRKITPILLTPLNSIIFSFTVVILASPLDASTTQKTTCISILSFDLLPTSSRTSPSNPHRFPFW</sequence>